<name>A0ABN7BHT4_9HEMI</name>
<sequence length="70" mass="7632">MKVNVFASIPRTLEFRRSGIPTAAHAHRAAGDVHHLLGALEHFSSVLAGPPVDPHRLPVTRFESSLPDDK</sequence>
<evidence type="ECO:0008006" key="3">
    <source>
        <dbReference type="Google" id="ProtNLM"/>
    </source>
</evidence>
<accession>A0ABN7BHT4</accession>
<proteinExistence type="predicted"/>
<evidence type="ECO:0000313" key="1">
    <source>
        <dbReference type="EMBL" id="BET02653.1"/>
    </source>
</evidence>
<keyword evidence="2" id="KW-1185">Reference proteome</keyword>
<gene>
    <name evidence="1" type="ORF">NTJ_15471</name>
</gene>
<dbReference type="EMBL" id="AP028922">
    <property type="protein sequence ID" value="BET02653.1"/>
    <property type="molecule type" value="Genomic_DNA"/>
</dbReference>
<evidence type="ECO:0000313" key="2">
    <source>
        <dbReference type="Proteomes" id="UP001307889"/>
    </source>
</evidence>
<organism evidence="1 2">
    <name type="scientific">Nesidiocoris tenuis</name>
    <dbReference type="NCBI Taxonomy" id="355587"/>
    <lineage>
        <taxon>Eukaryota</taxon>
        <taxon>Metazoa</taxon>
        <taxon>Ecdysozoa</taxon>
        <taxon>Arthropoda</taxon>
        <taxon>Hexapoda</taxon>
        <taxon>Insecta</taxon>
        <taxon>Pterygota</taxon>
        <taxon>Neoptera</taxon>
        <taxon>Paraneoptera</taxon>
        <taxon>Hemiptera</taxon>
        <taxon>Heteroptera</taxon>
        <taxon>Panheteroptera</taxon>
        <taxon>Cimicomorpha</taxon>
        <taxon>Miridae</taxon>
        <taxon>Dicyphina</taxon>
        <taxon>Nesidiocoris</taxon>
    </lineage>
</organism>
<reference evidence="1 2" key="1">
    <citation type="submission" date="2023-09" db="EMBL/GenBank/DDBJ databases">
        <title>Nesidiocoris tenuis whole genome shotgun sequence.</title>
        <authorList>
            <person name="Shibata T."/>
            <person name="Shimoda M."/>
            <person name="Kobayashi T."/>
            <person name="Uehara T."/>
        </authorList>
    </citation>
    <scope>NUCLEOTIDE SEQUENCE [LARGE SCALE GENOMIC DNA]</scope>
    <source>
        <strain evidence="1 2">Japan</strain>
    </source>
</reference>
<dbReference type="Proteomes" id="UP001307889">
    <property type="component" value="Chromosome 14"/>
</dbReference>
<protein>
    <recommendedName>
        <fullName evidence="3">Exonuclease domain-containing protein</fullName>
    </recommendedName>
</protein>